<dbReference type="Pfam" id="PF00702">
    <property type="entry name" value="Hydrolase"/>
    <property type="match status" value="1"/>
</dbReference>
<sequence length="553" mass="62246">MATTTYDTIIFDLGDVLFDWDEPKSVAALAALPKHALRDMRNTATWFNFERGLLSAEEAYRTMGKEFNIEASLVQKAMDVAACSLRVNEPWADLVKRLAAKPGLKVYAMSNISKEHFEILRALPLPWEAFARVFTSADAGMRKPDLCFYQYVIKETGCDPSRTIFLDDRAENIVPARSLGLRGEVVNKNERTEEGRIYRLLTNVVLGEPLARAEEFLHAETGQLHSIFTETGVTFEDNYAQLLIWGLTNMEEIIYLLWPDGTRWNGSPRGSSQDDNASVPSPTDSAVVLDNWTTDSKEPRPLHHGLWNYFAGKPAGTTETFPTDGDTTSIAYLTVPQKYHNRLADPRLVMEAMASNLNADGVMQFYFADDRPRVCVVICVNMLRFFLKYGGDDLDLDVDSRLAATRSYVVNCLINNALADGSRHYTADASLYFFSMLFAELRVKAERNPTKNVNLRQTLKVHINRSLIQLLGKPADSLELAMRLRACQVFGIEKDFYKWQMDELLVLQEHDGGWPAGHYCKVSRSGIHIGSRGLTTALAFRILKDVEVENLGA</sequence>
<feature type="region of interest" description="Disordered" evidence="1">
    <location>
        <begin position="266"/>
        <end position="285"/>
    </location>
</feature>
<dbReference type="NCBIfam" id="TIGR01509">
    <property type="entry name" value="HAD-SF-IA-v3"/>
    <property type="match status" value="1"/>
</dbReference>
<feature type="compositionally biased region" description="Polar residues" evidence="1">
    <location>
        <begin position="266"/>
        <end position="284"/>
    </location>
</feature>
<dbReference type="SUPFAM" id="SSF56784">
    <property type="entry name" value="HAD-like"/>
    <property type="match status" value="1"/>
</dbReference>
<dbReference type="GO" id="GO:0016791">
    <property type="term" value="F:phosphatase activity"/>
    <property type="evidence" value="ECO:0007669"/>
    <property type="project" value="UniProtKB-ARBA"/>
</dbReference>
<protein>
    <submittedName>
        <fullName evidence="2">Haloacid dehalogenase-like hydrolase-domain-containing protein</fullName>
    </submittedName>
</protein>
<gene>
    <name evidence="2" type="ORF">B0T20DRAFT_346354</name>
</gene>
<dbReference type="Gene3D" id="3.40.50.1000">
    <property type="entry name" value="HAD superfamily/HAD-like"/>
    <property type="match status" value="1"/>
</dbReference>
<reference evidence="2" key="1">
    <citation type="journal article" date="2023" name="Mol. Phylogenet. Evol.">
        <title>Genome-scale phylogeny and comparative genomics of the fungal order Sordariales.</title>
        <authorList>
            <person name="Hensen N."/>
            <person name="Bonometti L."/>
            <person name="Westerberg I."/>
            <person name="Brannstrom I.O."/>
            <person name="Guillou S."/>
            <person name="Cros-Aarteil S."/>
            <person name="Calhoun S."/>
            <person name="Haridas S."/>
            <person name="Kuo A."/>
            <person name="Mondo S."/>
            <person name="Pangilinan J."/>
            <person name="Riley R."/>
            <person name="LaButti K."/>
            <person name="Andreopoulos B."/>
            <person name="Lipzen A."/>
            <person name="Chen C."/>
            <person name="Yan M."/>
            <person name="Daum C."/>
            <person name="Ng V."/>
            <person name="Clum A."/>
            <person name="Steindorff A."/>
            <person name="Ohm R.A."/>
            <person name="Martin F."/>
            <person name="Silar P."/>
            <person name="Natvig D.O."/>
            <person name="Lalanne C."/>
            <person name="Gautier V."/>
            <person name="Ament-Velasquez S.L."/>
            <person name="Kruys A."/>
            <person name="Hutchinson M.I."/>
            <person name="Powell A.J."/>
            <person name="Barry K."/>
            <person name="Miller A.N."/>
            <person name="Grigoriev I.V."/>
            <person name="Debuchy R."/>
            <person name="Gladieux P."/>
            <person name="Hiltunen Thoren M."/>
            <person name="Johannesson H."/>
        </authorList>
    </citation>
    <scope>NUCLEOTIDE SEQUENCE</scope>
    <source>
        <strain evidence="2">FGSC 1904</strain>
    </source>
</reference>
<dbReference type="CDD" id="cd02603">
    <property type="entry name" value="HAD_sEH-N_like"/>
    <property type="match status" value="1"/>
</dbReference>
<dbReference type="PANTHER" id="PTHR43611">
    <property type="entry name" value="ALPHA-D-GLUCOSE 1-PHOSPHATE PHOSPHATASE"/>
    <property type="match status" value="1"/>
</dbReference>
<evidence type="ECO:0000256" key="1">
    <source>
        <dbReference type="SAM" id="MobiDB-lite"/>
    </source>
</evidence>
<evidence type="ECO:0000313" key="2">
    <source>
        <dbReference type="EMBL" id="KAK3401455.1"/>
    </source>
</evidence>
<dbReference type="InterPro" id="IPR036412">
    <property type="entry name" value="HAD-like_sf"/>
</dbReference>
<dbReference type="SFLD" id="SFLDS00003">
    <property type="entry name" value="Haloacid_Dehalogenase"/>
    <property type="match status" value="1"/>
</dbReference>
<dbReference type="Proteomes" id="UP001281003">
    <property type="component" value="Unassembled WGS sequence"/>
</dbReference>
<reference evidence="2" key="2">
    <citation type="submission" date="2023-07" db="EMBL/GenBank/DDBJ databases">
        <authorList>
            <consortium name="Lawrence Berkeley National Laboratory"/>
            <person name="Haridas S."/>
            <person name="Hensen N."/>
            <person name="Bonometti L."/>
            <person name="Westerberg I."/>
            <person name="Brannstrom I.O."/>
            <person name="Guillou S."/>
            <person name="Cros-Aarteil S."/>
            <person name="Calhoun S."/>
            <person name="Kuo A."/>
            <person name="Mondo S."/>
            <person name="Pangilinan J."/>
            <person name="Riley R."/>
            <person name="LaButti K."/>
            <person name="Andreopoulos B."/>
            <person name="Lipzen A."/>
            <person name="Chen C."/>
            <person name="Yanf M."/>
            <person name="Daum C."/>
            <person name="Ng V."/>
            <person name="Clum A."/>
            <person name="Steindorff A."/>
            <person name="Ohm R."/>
            <person name="Martin F."/>
            <person name="Silar P."/>
            <person name="Natvig D."/>
            <person name="Lalanne C."/>
            <person name="Gautier V."/>
            <person name="Ament-velasquez S.L."/>
            <person name="Kruys A."/>
            <person name="Hutchinson M.I."/>
            <person name="Powell A.J."/>
            <person name="Barry K."/>
            <person name="Miller A.N."/>
            <person name="Grigoriev I.V."/>
            <person name="Debuchy R."/>
            <person name="Gladieux P."/>
            <person name="Thoren M.H."/>
            <person name="Johannesson H."/>
        </authorList>
    </citation>
    <scope>NUCLEOTIDE SEQUENCE</scope>
    <source>
        <strain evidence="2">FGSC 1904</strain>
    </source>
</reference>
<evidence type="ECO:0000313" key="3">
    <source>
        <dbReference type="Proteomes" id="UP001281003"/>
    </source>
</evidence>
<dbReference type="PANTHER" id="PTHR43611:SF3">
    <property type="entry name" value="FLAVIN MONONUCLEOTIDE HYDROLASE 1, CHLOROPLATIC"/>
    <property type="match status" value="1"/>
</dbReference>
<dbReference type="AlphaFoldDB" id="A0AAE0UF24"/>
<dbReference type="InterPro" id="IPR023198">
    <property type="entry name" value="PGP-like_dom2"/>
</dbReference>
<dbReference type="SFLD" id="SFLDG01129">
    <property type="entry name" value="C1.5:_HAD__Beta-PGM__Phosphata"/>
    <property type="match status" value="1"/>
</dbReference>
<organism evidence="2 3">
    <name type="scientific">Sordaria brevicollis</name>
    <dbReference type="NCBI Taxonomy" id="83679"/>
    <lineage>
        <taxon>Eukaryota</taxon>
        <taxon>Fungi</taxon>
        <taxon>Dikarya</taxon>
        <taxon>Ascomycota</taxon>
        <taxon>Pezizomycotina</taxon>
        <taxon>Sordariomycetes</taxon>
        <taxon>Sordariomycetidae</taxon>
        <taxon>Sordariales</taxon>
        <taxon>Sordariaceae</taxon>
        <taxon>Sordaria</taxon>
    </lineage>
</organism>
<dbReference type="Gene3D" id="1.10.150.240">
    <property type="entry name" value="Putative phosphatase, domain 2"/>
    <property type="match status" value="1"/>
</dbReference>
<keyword evidence="2" id="KW-0378">Hydrolase</keyword>
<name>A0AAE0UF24_SORBR</name>
<proteinExistence type="predicted"/>
<dbReference type="InterPro" id="IPR023214">
    <property type="entry name" value="HAD_sf"/>
</dbReference>
<comment type="caution">
    <text evidence="2">The sequence shown here is derived from an EMBL/GenBank/DDBJ whole genome shotgun (WGS) entry which is preliminary data.</text>
</comment>
<dbReference type="InterPro" id="IPR006439">
    <property type="entry name" value="HAD-SF_hydro_IA"/>
</dbReference>
<keyword evidence="3" id="KW-1185">Reference proteome</keyword>
<accession>A0AAE0UF24</accession>
<dbReference type="EMBL" id="JAUTDP010000002">
    <property type="protein sequence ID" value="KAK3401455.1"/>
    <property type="molecule type" value="Genomic_DNA"/>
</dbReference>